<dbReference type="SUPFAM" id="SSF55326">
    <property type="entry name" value="PurM N-terminal domain-like"/>
    <property type="match status" value="1"/>
</dbReference>
<keyword evidence="10 15" id="KW-0067">ATP-binding</keyword>
<keyword evidence="8 15" id="KW-0547">Nucleotide-binding</keyword>
<evidence type="ECO:0000256" key="10">
    <source>
        <dbReference type="ARBA" id="ARBA00022840"/>
    </source>
</evidence>
<dbReference type="GO" id="GO:0005524">
    <property type="term" value="F:ATP binding"/>
    <property type="evidence" value="ECO:0007669"/>
    <property type="project" value="UniProtKB-KW"/>
</dbReference>
<feature type="domain" description="PurM-like C-terminal" evidence="17">
    <location>
        <begin position="179"/>
        <end position="313"/>
    </location>
</feature>
<dbReference type="HAMAP" id="MF_00741">
    <property type="entry name" value="AIRS"/>
    <property type="match status" value="1"/>
</dbReference>
<keyword evidence="7 15" id="KW-0436">Ligase</keyword>
<keyword evidence="6 15" id="KW-0963">Cytoplasm</keyword>
<dbReference type="Pfam" id="PF02769">
    <property type="entry name" value="AIRS_C"/>
    <property type="match status" value="1"/>
</dbReference>
<name>A0AAP2REQ9_9EURY</name>
<comment type="similarity">
    <text evidence="3 15">Belongs to the AIR synthase family.</text>
</comment>
<comment type="subcellular location">
    <subcellularLocation>
        <location evidence="1 15">Cytoplasm</location>
    </subcellularLocation>
</comment>
<accession>A0AAP2REQ9</accession>
<dbReference type="EMBL" id="PGCK01000005">
    <property type="protein sequence ID" value="MCD1294827.1"/>
    <property type="molecule type" value="Genomic_DNA"/>
</dbReference>
<dbReference type="AlphaFoldDB" id="A0AAP2REQ9"/>
<evidence type="ECO:0000256" key="11">
    <source>
        <dbReference type="ARBA" id="ARBA00031908"/>
    </source>
</evidence>
<dbReference type="FunFam" id="3.90.650.10:FF:000011">
    <property type="entry name" value="Phosphoribosylformylglycinamidine cyclo-ligase"/>
    <property type="match status" value="1"/>
</dbReference>
<gene>
    <name evidence="15" type="primary">purM</name>
    <name evidence="18" type="ORF">CUJ83_07420</name>
</gene>
<evidence type="ECO:0000256" key="13">
    <source>
        <dbReference type="ARBA" id="ARBA00033093"/>
    </source>
</evidence>
<dbReference type="GO" id="GO:0004637">
    <property type="term" value="F:phosphoribosylamine-glycine ligase activity"/>
    <property type="evidence" value="ECO:0007669"/>
    <property type="project" value="TreeGrafter"/>
</dbReference>
<dbReference type="FunFam" id="3.30.1330.10:FF:000020">
    <property type="entry name" value="Phosphoribosylformylglycinamidine cyclo-ligase"/>
    <property type="match status" value="1"/>
</dbReference>
<dbReference type="PANTHER" id="PTHR10520">
    <property type="entry name" value="TRIFUNCTIONAL PURINE BIOSYNTHETIC PROTEIN ADENOSINE-3-RELATED"/>
    <property type="match status" value="1"/>
</dbReference>
<dbReference type="CDD" id="cd02196">
    <property type="entry name" value="PurM"/>
    <property type="match status" value="1"/>
</dbReference>
<evidence type="ECO:0000256" key="6">
    <source>
        <dbReference type="ARBA" id="ARBA00022490"/>
    </source>
</evidence>
<dbReference type="InterPro" id="IPR010918">
    <property type="entry name" value="PurM-like_C_dom"/>
</dbReference>
<evidence type="ECO:0000259" key="16">
    <source>
        <dbReference type="Pfam" id="PF00586"/>
    </source>
</evidence>
<evidence type="ECO:0000256" key="15">
    <source>
        <dbReference type="HAMAP-Rule" id="MF_00741"/>
    </source>
</evidence>
<dbReference type="InterPro" id="IPR036921">
    <property type="entry name" value="PurM-like_N_sf"/>
</dbReference>
<evidence type="ECO:0000256" key="5">
    <source>
        <dbReference type="ARBA" id="ARBA00020367"/>
    </source>
</evidence>
<comment type="caution">
    <text evidence="18">The sequence shown here is derived from an EMBL/GenBank/DDBJ whole genome shotgun (WGS) entry which is preliminary data.</text>
</comment>
<dbReference type="InterPro" id="IPR036676">
    <property type="entry name" value="PurM-like_C_sf"/>
</dbReference>
<dbReference type="NCBIfam" id="TIGR00878">
    <property type="entry name" value="purM"/>
    <property type="match status" value="1"/>
</dbReference>
<dbReference type="RefSeq" id="WP_230741662.1">
    <property type="nucleotide sequence ID" value="NZ_PGCK01000005.1"/>
</dbReference>
<feature type="domain" description="PurM-like N-terminal" evidence="16">
    <location>
        <begin position="53"/>
        <end position="167"/>
    </location>
</feature>
<dbReference type="SUPFAM" id="SSF56042">
    <property type="entry name" value="PurM C-terminal domain-like"/>
    <property type="match status" value="1"/>
</dbReference>
<dbReference type="GO" id="GO:0005829">
    <property type="term" value="C:cytosol"/>
    <property type="evidence" value="ECO:0007669"/>
    <property type="project" value="TreeGrafter"/>
</dbReference>
<evidence type="ECO:0000256" key="7">
    <source>
        <dbReference type="ARBA" id="ARBA00022598"/>
    </source>
</evidence>
<dbReference type="PANTHER" id="PTHR10520:SF12">
    <property type="entry name" value="TRIFUNCTIONAL PURINE BIOSYNTHETIC PROTEIN ADENOSINE-3"/>
    <property type="match status" value="1"/>
</dbReference>
<evidence type="ECO:0000256" key="14">
    <source>
        <dbReference type="ARBA" id="ARBA00049057"/>
    </source>
</evidence>
<evidence type="ECO:0000313" key="18">
    <source>
        <dbReference type="EMBL" id="MCD1294827.1"/>
    </source>
</evidence>
<evidence type="ECO:0000256" key="4">
    <source>
        <dbReference type="ARBA" id="ARBA00013047"/>
    </source>
</evidence>
<dbReference type="InterPro" id="IPR004733">
    <property type="entry name" value="PurM_cligase"/>
</dbReference>
<reference evidence="18 19" key="1">
    <citation type="submission" date="2017-11" db="EMBL/GenBank/DDBJ databases">
        <title>Isolation and Characterization of Family Methanocellaceae Species from Potential Methane Hydrate Area Offshore Southwestern Taiwan.</title>
        <authorList>
            <person name="Zhang W.-L."/>
            <person name="Chen W.-C."/>
            <person name="Lai M.-C."/>
            <person name="Chen S.-C."/>
        </authorList>
    </citation>
    <scope>NUCLEOTIDE SEQUENCE [LARGE SCALE GENOMIC DNA]</scope>
    <source>
        <strain evidence="18 19">CWC-04</strain>
    </source>
</reference>
<dbReference type="EC" id="6.3.3.1" evidence="4 15"/>
<evidence type="ECO:0000256" key="1">
    <source>
        <dbReference type="ARBA" id="ARBA00004496"/>
    </source>
</evidence>
<dbReference type="Gene3D" id="3.30.1330.10">
    <property type="entry name" value="PurM-like, N-terminal domain"/>
    <property type="match status" value="1"/>
</dbReference>
<evidence type="ECO:0000313" key="19">
    <source>
        <dbReference type="Proteomes" id="UP001320159"/>
    </source>
</evidence>
<evidence type="ECO:0000256" key="12">
    <source>
        <dbReference type="ARBA" id="ARBA00032931"/>
    </source>
</evidence>
<evidence type="ECO:0000256" key="3">
    <source>
        <dbReference type="ARBA" id="ARBA00010280"/>
    </source>
</evidence>
<evidence type="ECO:0000259" key="17">
    <source>
        <dbReference type="Pfam" id="PF02769"/>
    </source>
</evidence>
<dbReference type="InterPro" id="IPR016188">
    <property type="entry name" value="PurM-like_N"/>
</dbReference>
<comment type="catalytic activity">
    <reaction evidence="14 15">
        <text>2-formamido-N(1)-(5-O-phospho-beta-D-ribosyl)acetamidine + ATP = 5-amino-1-(5-phospho-beta-D-ribosyl)imidazole + ADP + phosphate + H(+)</text>
        <dbReference type="Rhea" id="RHEA:23032"/>
        <dbReference type="ChEBI" id="CHEBI:15378"/>
        <dbReference type="ChEBI" id="CHEBI:30616"/>
        <dbReference type="ChEBI" id="CHEBI:43474"/>
        <dbReference type="ChEBI" id="CHEBI:137981"/>
        <dbReference type="ChEBI" id="CHEBI:147287"/>
        <dbReference type="ChEBI" id="CHEBI:456216"/>
        <dbReference type="EC" id="6.3.3.1"/>
    </reaction>
</comment>
<dbReference type="GO" id="GO:0004641">
    <property type="term" value="F:phosphoribosylformylglycinamidine cyclo-ligase activity"/>
    <property type="evidence" value="ECO:0007669"/>
    <property type="project" value="UniProtKB-UniRule"/>
</dbReference>
<keyword evidence="19" id="KW-1185">Reference proteome</keyword>
<sequence>MEEDTGNKGPQKGLTYAEAGVDVTKLEGIKSGIIKGLTYKRTGFGQPMGESGHYAGLIDMGDYALAITTDGVGTKLIIADIMEKWDTVGIDCIAMNVNDLYVMGIEPLAFVDYISIEKPNEELISQVIKGLNEGARQANISIVGGETASLPDIIKGFDLAGTCVGVVEKDKIITGEKVEVGDVIIGFPSNGVHSNGYSLVRKVVQDAGLKYSDPFPYNNNVTIGEELLKPTRIYSEVVGIFKRFNVKGMAHVTGGGLNNLKRITKLGFDFHDPLPVQDVFTFIQEEGGIDDREMYRTFNMGMGYLMITSKDEAGPIVKMTDGKIVGSVVESGCTIRGINLW</sequence>
<proteinExistence type="inferred from homology"/>
<dbReference type="GO" id="GO:0046084">
    <property type="term" value="P:adenine biosynthetic process"/>
    <property type="evidence" value="ECO:0007669"/>
    <property type="project" value="TreeGrafter"/>
</dbReference>
<protein>
    <recommendedName>
        <fullName evidence="5 15">Phosphoribosylformylglycinamidine cyclo-ligase</fullName>
        <ecNumber evidence="4 15">6.3.3.1</ecNumber>
    </recommendedName>
    <alternativeName>
        <fullName evidence="12 15">AIR synthase</fullName>
    </alternativeName>
    <alternativeName>
        <fullName evidence="13 15">AIRS</fullName>
    </alternativeName>
    <alternativeName>
        <fullName evidence="11 15">Phosphoribosyl-aminoimidazole synthetase</fullName>
    </alternativeName>
</protein>
<comment type="pathway">
    <text evidence="2 15">Purine metabolism; IMP biosynthesis via de novo pathway; 5-amino-1-(5-phospho-D-ribosyl)imidazole from N(2)-formyl-N(1)-(5-phospho-D-ribosyl)glycinamide: step 2/2.</text>
</comment>
<dbReference type="GO" id="GO:0006189">
    <property type="term" value="P:'de novo' IMP biosynthetic process"/>
    <property type="evidence" value="ECO:0007669"/>
    <property type="project" value="UniProtKB-UniRule"/>
</dbReference>
<organism evidence="18 19">
    <name type="scientific">Methanooceanicella nereidis</name>
    <dbReference type="NCBI Taxonomy" id="2052831"/>
    <lineage>
        <taxon>Archaea</taxon>
        <taxon>Methanobacteriati</taxon>
        <taxon>Methanobacteriota</taxon>
        <taxon>Stenosarchaea group</taxon>
        <taxon>Methanomicrobia</taxon>
        <taxon>Methanocellales</taxon>
        <taxon>Methanocellaceae</taxon>
        <taxon>Methanooceanicella</taxon>
    </lineage>
</organism>
<evidence type="ECO:0000256" key="9">
    <source>
        <dbReference type="ARBA" id="ARBA00022755"/>
    </source>
</evidence>
<keyword evidence="9 15" id="KW-0658">Purine biosynthesis</keyword>
<dbReference type="Proteomes" id="UP001320159">
    <property type="component" value="Unassembled WGS sequence"/>
</dbReference>
<evidence type="ECO:0000256" key="2">
    <source>
        <dbReference type="ARBA" id="ARBA00004686"/>
    </source>
</evidence>
<dbReference type="Gene3D" id="3.90.650.10">
    <property type="entry name" value="PurM-like C-terminal domain"/>
    <property type="match status" value="1"/>
</dbReference>
<dbReference type="Pfam" id="PF00586">
    <property type="entry name" value="AIRS"/>
    <property type="match status" value="1"/>
</dbReference>
<evidence type="ECO:0000256" key="8">
    <source>
        <dbReference type="ARBA" id="ARBA00022741"/>
    </source>
</evidence>